<evidence type="ECO:0000313" key="1">
    <source>
        <dbReference type="EMBL" id="SJM32391.1"/>
    </source>
</evidence>
<sequence length="69" mass="7032">MTISRRLRIVLLAGTVGFIGLGAPLQLTFPGANGIVSTAEARVGRPLTPVSVAGVARRSARRCAAGVTC</sequence>
<dbReference type="Proteomes" id="UP000245698">
    <property type="component" value="Unassembled WGS sequence"/>
</dbReference>
<name>A0A2P9AMM7_9HYPH</name>
<dbReference type="RefSeq" id="WP_123149393.1">
    <property type="nucleotide sequence ID" value="NZ_FUIG01000035.1"/>
</dbReference>
<gene>
    <name evidence="1" type="ORF">BQ8482_280117</name>
</gene>
<protein>
    <submittedName>
        <fullName evidence="1">Uncharacterized protein</fullName>
    </submittedName>
</protein>
<evidence type="ECO:0000313" key="2">
    <source>
        <dbReference type="Proteomes" id="UP000245698"/>
    </source>
</evidence>
<proteinExistence type="predicted"/>
<keyword evidence="2" id="KW-1185">Reference proteome</keyword>
<dbReference type="EMBL" id="FUIG01000035">
    <property type="protein sequence ID" value="SJM32391.1"/>
    <property type="molecule type" value="Genomic_DNA"/>
</dbReference>
<organism evidence="1 2">
    <name type="scientific">Mesorhizobium delmotii</name>
    <dbReference type="NCBI Taxonomy" id="1631247"/>
    <lineage>
        <taxon>Bacteria</taxon>
        <taxon>Pseudomonadati</taxon>
        <taxon>Pseudomonadota</taxon>
        <taxon>Alphaproteobacteria</taxon>
        <taxon>Hyphomicrobiales</taxon>
        <taxon>Phyllobacteriaceae</taxon>
        <taxon>Mesorhizobium</taxon>
    </lineage>
</organism>
<dbReference type="AlphaFoldDB" id="A0A2P9AMM7"/>
<reference evidence="2" key="1">
    <citation type="submission" date="2016-12" db="EMBL/GenBank/DDBJ databases">
        <authorList>
            <person name="Brunel B."/>
        </authorList>
    </citation>
    <scope>NUCLEOTIDE SEQUENCE [LARGE SCALE GENOMIC DNA]</scope>
</reference>
<accession>A0A2P9AMM7</accession>